<dbReference type="GO" id="GO:0009432">
    <property type="term" value="P:SOS response"/>
    <property type="evidence" value="ECO:0007669"/>
    <property type="project" value="UniProtKB-UniRule"/>
</dbReference>
<dbReference type="InterPro" id="IPR001650">
    <property type="entry name" value="Helicase_C-like"/>
</dbReference>
<comment type="similarity">
    <text evidence="2 13 14">Belongs to the UvrB family.</text>
</comment>
<protein>
    <recommendedName>
        <fullName evidence="12 13">UvrABC system protein B</fullName>
        <shortName evidence="13">Protein UvrB</shortName>
    </recommendedName>
    <alternativeName>
        <fullName evidence="13">Excinuclease ABC subunit B</fullName>
    </alternativeName>
</protein>
<evidence type="ECO:0000256" key="14">
    <source>
        <dbReference type="RuleBase" id="RU003587"/>
    </source>
</evidence>
<proteinExistence type="inferred from homology"/>
<dbReference type="SUPFAM" id="SSF46600">
    <property type="entry name" value="C-terminal UvrC-binding domain of UvrB"/>
    <property type="match status" value="1"/>
</dbReference>
<feature type="short sequence motif" description="Beta-hairpin" evidence="13">
    <location>
        <begin position="90"/>
        <end position="113"/>
    </location>
</feature>
<dbReference type="InterPro" id="IPR004807">
    <property type="entry name" value="UvrB"/>
</dbReference>
<dbReference type="CDD" id="cd17916">
    <property type="entry name" value="DEXHc_UvrB"/>
    <property type="match status" value="1"/>
</dbReference>
<dbReference type="GO" id="GO:0016887">
    <property type="term" value="F:ATP hydrolysis activity"/>
    <property type="evidence" value="ECO:0007669"/>
    <property type="project" value="InterPro"/>
</dbReference>
<keyword evidence="3 13" id="KW-0963">Cytoplasm</keyword>
<feature type="binding site" evidence="13">
    <location>
        <begin position="37"/>
        <end position="44"/>
    </location>
    <ligand>
        <name>ATP</name>
        <dbReference type="ChEBI" id="CHEBI:30616"/>
    </ligand>
</feature>
<dbReference type="GO" id="GO:0005737">
    <property type="term" value="C:cytoplasm"/>
    <property type="evidence" value="ECO:0007669"/>
    <property type="project" value="UniProtKB-SubCell"/>
</dbReference>
<gene>
    <name evidence="13" type="primary">uvrB</name>
    <name evidence="19" type="ORF">SAMN05421856_104450</name>
</gene>
<feature type="domain" description="Helicase C-terminal" evidence="18">
    <location>
        <begin position="429"/>
        <end position="591"/>
    </location>
</feature>
<comment type="subunit">
    <text evidence="11 13 14">Forms a heterotetramer with UvrA during the search for lesions. Interacts with UvrC in an incision complex.</text>
</comment>
<dbReference type="GO" id="GO:0006289">
    <property type="term" value="P:nucleotide-excision repair"/>
    <property type="evidence" value="ECO:0007669"/>
    <property type="project" value="UniProtKB-UniRule"/>
</dbReference>
<evidence type="ECO:0000256" key="10">
    <source>
        <dbReference type="ARBA" id="ARBA00023236"/>
    </source>
</evidence>
<dbReference type="InterPro" id="IPR006935">
    <property type="entry name" value="Helicase/UvrB_N"/>
</dbReference>
<feature type="domain" description="Helicase ATP-binding" evidence="17">
    <location>
        <begin position="24"/>
        <end position="146"/>
    </location>
</feature>
<evidence type="ECO:0000256" key="11">
    <source>
        <dbReference type="ARBA" id="ARBA00026033"/>
    </source>
</evidence>
<keyword evidence="9 13" id="KW-0234">DNA repair</keyword>
<keyword evidence="20" id="KW-1185">Reference proteome</keyword>
<evidence type="ECO:0000256" key="1">
    <source>
        <dbReference type="ARBA" id="ARBA00004496"/>
    </source>
</evidence>
<dbReference type="SUPFAM" id="SSF52540">
    <property type="entry name" value="P-loop containing nucleoside triphosphate hydrolases"/>
    <property type="match status" value="2"/>
</dbReference>
<evidence type="ECO:0000256" key="3">
    <source>
        <dbReference type="ARBA" id="ARBA00022490"/>
    </source>
</evidence>
<dbReference type="HAMAP" id="MF_00204">
    <property type="entry name" value="UvrB"/>
    <property type="match status" value="1"/>
</dbReference>
<dbReference type="InterPro" id="IPR041471">
    <property type="entry name" value="UvrB_inter"/>
</dbReference>
<evidence type="ECO:0000313" key="19">
    <source>
        <dbReference type="EMBL" id="SEM60995.1"/>
    </source>
</evidence>
<dbReference type="InterPro" id="IPR014001">
    <property type="entry name" value="Helicase_ATP-bd"/>
</dbReference>
<evidence type="ECO:0000256" key="15">
    <source>
        <dbReference type="SAM" id="Coils"/>
    </source>
</evidence>
<keyword evidence="5 13" id="KW-0227">DNA damage</keyword>
<evidence type="ECO:0000256" key="2">
    <source>
        <dbReference type="ARBA" id="ARBA00008533"/>
    </source>
</evidence>
<dbReference type="NCBIfam" id="NF003673">
    <property type="entry name" value="PRK05298.1"/>
    <property type="match status" value="1"/>
</dbReference>
<dbReference type="AlphaFoldDB" id="A0A1H7ZRE1"/>
<dbReference type="STRING" id="295069.SAMN05421856_104450"/>
<dbReference type="Pfam" id="PF17757">
    <property type="entry name" value="UvrB_inter"/>
    <property type="match status" value="1"/>
</dbReference>
<dbReference type="Pfam" id="PF02151">
    <property type="entry name" value="UVR"/>
    <property type="match status" value="1"/>
</dbReference>
<dbReference type="EMBL" id="FOBV01000004">
    <property type="protein sequence ID" value="SEM60995.1"/>
    <property type="molecule type" value="Genomic_DNA"/>
</dbReference>
<evidence type="ECO:0000256" key="13">
    <source>
        <dbReference type="HAMAP-Rule" id="MF_00204"/>
    </source>
</evidence>
<evidence type="ECO:0000259" key="17">
    <source>
        <dbReference type="PROSITE" id="PS51192"/>
    </source>
</evidence>
<keyword evidence="6 13" id="KW-0228">DNA excision</keyword>
<comment type="function">
    <text evidence="13">The UvrABC repair system catalyzes the recognition and processing of DNA lesions. A damage recognition complex composed of 2 UvrA and 2 UvrB subunits scans DNA for abnormalities. Upon binding of the UvrA(2)B(2) complex to a putative damaged site, the DNA wraps around one UvrB monomer. DNA wrap is dependent on ATP binding by UvrB and probably causes local melting of the DNA helix, facilitating insertion of UvrB beta-hairpin between the DNA strands. Then UvrB probes one DNA strand for the presence of a lesion. If a lesion is found the UvrA subunits dissociate and the UvrB-DNA preincision complex is formed. This complex is subsequently bound by UvrC and the second UvrB is released. If no lesion is found, the DNA wraps around the other UvrB subunit that will check the other stand for damage.</text>
</comment>
<feature type="domain" description="UVR" evidence="16">
    <location>
        <begin position="629"/>
        <end position="663"/>
    </location>
</feature>
<dbReference type="Pfam" id="PF04851">
    <property type="entry name" value="ResIII"/>
    <property type="match status" value="1"/>
</dbReference>
<organism evidence="19 20">
    <name type="scientific">Chryseobacterium taichungense</name>
    <dbReference type="NCBI Taxonomy" id="295069"/>
    <lineage>
        <taxon>Bacteria</taxon>
        <taxon>Pseudomonadati</taxon>
        <taxon>Bacteroidota</taxon>
        <taxon>Flavobacteriia</taxon>
        <taxon>Flavobacteriales</taxon>
        <taxon>Weeksellaceae</taxon>
        <taxon>Chryseobacterium group</taxon>
        <taxon>Chryseobacterium</taxon>
    </lineage>
</organism>
<dbReference type="NCBIfam" id="TIGR00631">
    <property type="entry name" value="uvrb"/>
    <property type="match status" value="1"/>
</dbReference>
<dbReference type="InterPro" id="IPR036876">
    <property type="entry name" value="UVR_dom_sf"/>
</dbReference>
<dbReference type="RefSeq" id="WP_090000106.1">
    <property type="nucleotide sequence ID" value="NZ_FOBV01000004.1"/>
</dbReference>
<dbReference type="OrthoDB" id="9806651at2"/>
<dbReference type="SMART" id="SM00487">
    <property type="entry name" value="DEXDc"/>
    <property type="match status" value="1"/>
</dbReference>
<evidence type="ECO:0000313" key="20">
    <source>
        <dbReference type="Proteomes" id="UP000199450"/>
    </source>
</evidence>
<dbReference type="GO" id="GO:0003677">
    <property type="term" value="F:DNA binding"/>
    <property type="evidence" value="ECO:0007669"/>
    <property type="project" value="UniProtKB-UniRule"/>
</dbReference>
<dbReference type="Pfam" id="PF12344">
    <property type="entry name" value="UvrB"/>
    <property type="match status" value="1"/>
</dbReference>
<dbReference type="Pfam" id="PF00271">
    <property type="entry name" value="Helicase_C"/>
    <property type="match status" value="1"/>
</dbReference>
<reference evidence="20" key="1">
    <citation type="submission" date="2016-10" db="EMBL/GenBank/DDBJ databases">
        <authorList>
            <person name="Varghese N."/>
            <person name="Submissions S."/>
        </authorList>
    </citation>
    <scope>NUCLEOTIDE SEQUENCE [LARGE SCALE GENOMIC DNA]</scope>
    <source>
        <strain evidence="20">DSM 17453</strain>
    </source>
</reference>
<evidence type="ECO:0000256" key="12">
    <source>
        <dbReference type="ARBA" id="ARBA00029504"/>
    </source>
</evidence>
<dbReference type="InterPro" id="IPR027417">
    <property type="entry name" value="P-loop_NTPase"/>
</dbReference>
<comment type="subcellular location">
    <subcellularLocation>
        <location evidence="1 13 14">Cytoplasm</location>
    </subcellularLocation>
</comment>
<keyword evidence="7 13" id="KW-0067">ATP-binding</keyword>
<evidence type="ECO:0000259" key="18">
    <source>
        <dbReference type="PROSITE" id="PS51194"/>
    </source>
</evidence>
<comment type="domain">
    <text evidence="13">The beta-hairpin motif is involved in DNA binding.</text>
</comment>
<dbReference type="CDD" id="cd18790">
    <property type="entry name" value="SF2_C_UvrB"/>
    <property type="match status" value="1"/>
</dbReference>
<accession>A0A1H7ZRE1</accession>
<dbReference type="Gene3D" id="3.40.50.300">
    <property type="entry name" value="P-loop containing nucleotide triphosphate hydrolases"/>
    <property type="match status" value="3"/>
</dbReference>
<dbReference type="Gene3D" id="4.10.860.10">
    <property type="entry name" value="UVR domain"/>
    <property type="match status" value="1"/>
</dbReference>
<sequence>MQFKLQSEYRPTGDQPQAIEKLTEGVKIGEKYQTLLGVTGSGKTFTVANVVQNVQKPTLVLAHNKTLAAQLFMEFKEFFPENAVEYFVSYYDYYQPEAYIATTGTYIEKDLSINEEVEKLRLSATASLLSGRRDVLIVASVSCIYGIGNPTEFHKSLISIAIGEKVTRTALLHALVNALYSRTLNEFQRGTFRVKGDVIDVFPAYADNAVRIQFFGDEIEKIQSFDPVSGNVTSNFEQIQIYPANLFVTSKETLNGAIRNIQDDLVKQVDFFNAIEKPLEAKRLQERTELDLEMIKELGYCSGIENYSRYLDGRLPGTRPFCLLDYFPKDYLMVIDESHVTVPQVHAMYGGDRSRKESLVEYGFRLPAAMDNRPLKFEEFEAIQNQVIYVSATPADYELEKTGGAYIEQIIRPTGLLDPVIEIRPTINQIDDLMEEIQKRADLDERVLVTTLTKKMAEELTKYFTKFGIRTRYIHSDVETLERIQIMQDLRVGLFDVLIGVNLLREGLDLPEVSLVAILDADKEGMLRSRRSMIQTVGRAARNLNGKAIMYADKITKSMQATLDETEYRRAKQMQYNEEHGKVPVALNKKISESLVGRTKDFPDEKYTQKEILQKVAEAKASYTSEDIEKVIAQKQKEMESAAKNLDFIKAAKLRDEIEALKA</sequence>
<dbReference type="PROSITE" id="PS50151">
    <property type="entry name" value="UVR"/>
    <property type="match status" value="1"/>
</dbReference>
<keyword evidence="8 13" id="KW-0267">Excision nuclease</keyword>
<dbReference type="InterPro" id="IPR001943">
    <property type="entry name" value="UVR_dom"/>
</dbReference>
<evidence type="ECO:0000256" key="8">
    <source>
        <dbReference type="ARBA" id="ARBA00022881"/>
    </source>
</evidence>
<dbReference type="PROSITE" id="PS51194">
    <property type="entry name" value="HELICASE_CTER"/>
    <property type="match status" value="1"/>
</dbReference>
<dbReference type="PROSITE" id="PS51192">
    <property type="entry name" value="HELICASE_ATP_BIND_1"/>
    <property type="match status" value="1"/>
</dbReference>
<evidence type="ECO:0000256" key="6">
    <source>
        <dbReference type="ARBA" id="ARBA00022769"/>
    </source>
</evidence>
<dbReference type="Proteomes" id="UP000199450">
    <property type="component" value="Unassembled WGS sequence"/>
</dbReference>
<dbReference type="GO" id="GO:0005524">
    <property type="term" value="F:ATP binding"/>
    <property type="evidence" value="ECO:0007669"/>
    <property type="project" value="UniProtKB-UniRule"/>
</dbReference>
<evidence type="ECO:0000259" key="16">
    <source>
        <dbReference type="PROSITE" id="PS50151"/>
    </source>
</evidence>
<dbReference type="PANTHER" id="PTHR24029">
    <property type="entry name" value="UVRABC SYSTEM PROTEIN B"/>
    <property type="match status" value="1"/>
</dbReference>
<name>A0A1H7ZRE1_9FLAO</name>
<keyword evidence="4 13" id="KW-0547">Nucleotide-binding</keyword>
<keyword evidence="10 13" id="KW-0742">SOS response</keyword>
<dbReference type="GO" id="GO:0009381">
    <property type="term" value="F:excinuclease ABC activity"/>
    <property type="evidence" value="ECO:0007669"/>
    <property type="project" value="UniProtKB-UniRule"/>
</dbReference>
<evidence type="ECO:0000256" key="7">
    <source>
        <dbReference type="ARBA" id="ARBA00022840"/>
    </source>
</evidence>
<dbReference type="GO" id="GO:0009380">
    <property type="term" value="C:excinuclease repair complex"/>
    <property type="evidence" value="ECO:0007669"/>
    <property type="project" value="InterPro"/>
</dbReference>
<dbReference type="InterPro" id="IPR024759">
    <property type="entry name" value="UvrB_YAD/RRR_dom"/>
</dbReference>
<keyword evidence="15" id="KW-0175">Coiled coil</keyword>
<feature type="coiled-coil region" evidence="15">
    <location>
        <begin position="625"/>
        <end position="652"/>
    </location>
</feature>
<evidence type="ECO:0000256" key="9">
    <source>
        <dbReference type="ARBA" id="ARBA00023204"/>
    </source>
</evidence>
<evidence type="ECO:0000256" key="4">
    <source>
        <dbReference type="ARBA" id="ARBA00022741"/>
    </source>
</evidence>
<evidence type="ECO:0000256" key="5">
    <source>
        <dbReference type="ARBA" id="ARBA00022763"/>
    </source>
</evidence>
<dbReference type="PANTHER" id="PTHR24029:SF0">
    <property type="entry name" value="UVRABC SYSTEM PROTEIN B"/>
    <property type="match status" value="1"/>
</dbReference>
<dbReference type="SMART" id="SM00490">
    <property type="entry name" value="HELICc"/>
    <property type="match status" value="1"/>
</dbReference>